<evidence type="ECO:0000313" key="2">
    <source>
        <dbReference type="EMBL" id="GEO29032.1"/>
    </source>
</evidence>
<organism evidence="2 3">
    <name type="scientific">Terrabacter aerolatus</name>
    <dbReference type="NCBI Taxonomy" id="422442"/>
    <lineage>
        <taxon>Bacteria</taxon>
        <taxon>Bacillati</taxon>
        <taxon>Actinomycetota</taxon>
        <taxon>Actinomycetes</taxon>
        <taxon>Micrococcales</taxon>
        <taxon>Intrasporangiaceae</taxon>
        <taxon>Terrabacter</taxon>
    </lineage>
</organism>
<sequence>MAAHAEGPVDVDGAEALEGRREQLEDPVAHDGDVAFLRRSSIGHGASLSRSCCSVPVVCLRCTGLV</sequence>
<gene>
    <name evidence="2" type="ORF">TAE01_08420</name>
</gene>
<accession>A0A512CXU1</accession>
<keyword evidence="3" id="KW-1185">Reference proteome</keyword>
<proteinExistence type="predicted"/>
<protein>
    <submittedName>
        <fullName evidence="2">Uncharacterized protein</fullName>
    </submittedName>
</protein>
<evidence type="ECO:0000313" key="3">
    <source>
        <dbReference type="Proteomes" id="UP000321534"/>
    </source>
</evidence>
<dbReference type="EMBL" id="BJYX01000003">
    <property type="protein sequence ID" value="GEO29032.1"/>
    <property type="molecule type" value="Genomic_DNA"/>
</dbReference>
<feature type="region of interest" description="Disordered" evidence="1">
    <location>
        <begin position="1"/>
        <end position="24"/>
    </location>
</feature>
<reference evidence="2 3" key="1">
    <citation type="submission" date="2019-07" db="EMBL/GenBank/DDBJ databases">
        <title>Whole genome shotgun sequence of Terrabacter aerolatus NBRC 106305.</title>
        <authorList>
            <person name="Hosoyama A."/>
            <person name="Uohara A."/>
            <person name="Ohji S."/>
            <person name="Ichikawa N."/>
        </authorList>
    </citation>
    <scope>NUCLEOTIDE SEQUENCE [LARGE SCALE GENOMIC DNA]</scope>
    <source>
        <strain evidence="2 3">NBRC 106305</strain>
    </source>
</reference>
<evidence type="ECO:0000256" key="1">
    <source>
        <dbReference type="SAM" id="MobiDB-lite"/>
    </source>
</evidence>
<dbReference type="Proteomes" id="UP000321534">
    <property type="component" value="Unassembled WGS sequence"/>
</dbReference>
<dbReference type="AlphaFoldDB" id="A0A512CXU1"/>
<name>A0A512CXU1_9MICO</name>
<comment type="caution">
    <text evidence="2">The sequence shown here is derived from an EMBL/GenBank/DDBJ whole genome shotgun (WGS) entry which is preliminary data.</text>
</comment>